<dbReference type="OrthoDB" id="1494340at2"/>
<dbReference type="eggNOG" id="COG3157">
    <property type="taxonomic scope" value="Bacteria"/>
</dbReference>
<reference evidence="2 3" key="1">
    <citation type="journal article" date="2009" name="Stand. Genomic Sci.">
        <title>Complete genome sequence of Pedobacter heparinus type strain (HIM 762-3).</title>
        <authorList>
            <person name="Han C."/>
            <person name="Spring S."/>
            <person name="Lapidus A."/>
            <person name="Del Rio T.G."/>
            <person name="Tice H."/>
            <person name="Copeland A."/>
            <person name="Cheng J.F."/>
            <person name="Lucas S."/>
            <person name="Chen F."/>
            <person name="Nolan M."/>
            <person name="Bruce D."/>
            <person name="Goodwin L."/>
            <person name="Pitluck S."/>
            <person name="Ivanova N."/>
            <person name="Mavromatis K."/>
            <person name="Mikhailova N."/>
            <person name="Pati A."/>
            <person name="Chen A."/>
            <person name="Palaniappan K."/>
            <person name="Land M."/>
            <person name="Hauser L."/>
            <person name="Chang Y.J."/>
            <person name="Jeffries C.C."/>
            <person name="Saunders E."/>
            <person name="Chertkov O."/>
            <person name="Brettin T."/>
            <person name="Goker M."/>
            <person name="Rohde M."/>
            <person name="Bristow J."/>
            <person name="Eisen J.A."/>
            <person name="Markowitz V."/>
            <person name="Hugenholtz P."/>
            <person name="Kyrpides N.C."/>
            <person name="Klenk H.P."/>
            <person name="Detter J.C."/>
        </authorList>
    </citation>
    <scope>NUCLEOTIDE SEQUENCE [LARGE SCALE GENOMIC DNA]</scope>
    <source>
        <strain evidence="3">ATCC 13125 / DSM 2366 / CIP 104194 / JCM 7457 / NBRC 12017 / NCIMB 9290 / NRRL B-14731 / HIM 762-3</strain>
    </source>
</reference>
<dbReference type="Gene3D" id="2.30.110.20">
    <property type="entry name" value="Hcp1-like"/>
    <property type="match status" value="1"/>
</dbReference>
<dbReference type="Proteomes" id="UP000000852">
    <property type="component" value="Chromosome"/>
</dbReference>
<proteinExistence type="predicted"/>
<dbReference type="STRING" id="485917.Phep_2966"/>
<accession>C6Y2F4</accession>
<dbReference type="AlphaFoldDB" id="C6Y2F4"/>
<organism evidence="2 3">
    <name type="scientific">Pedobacter heparinus (strain ATCC 13125 / DSM 2366 / CIP 104194 / JCM 7457 / NBRC 12017 / NCIMB 9290 / NRRL B-14731 / HIM 762-3)</name>
    <dbReference type="NCBI Taxonomy" id="485917"/>
    <lineage>
        <taxon>Bacteria</taxon>
        <taxon>Pseudomonadati</taxon>
        <taxon>Bacteroidota</taxon>
        <taxon>Sphingobacteriia</taxon>
        <taxon>Sphingobacteriales</taxon>
        <taxon>Sphingobacteriaceae</taxon>
        <taxon>Pedobacter</taxon>
    </lineage>
</organism>
<sequence>MKALKKTLLLFAVIMTTATSYAQTITIYGKVTKGDGSRIKGTSVMKMYEDQIIVVNYTGGSDHTASIEIEVPTSACIADFRNLIIATPQQTVTAKPAVSTAVKPLNTTILSSPGKIATQSLQTFPISKIDISVTNRVGNNMPTLARQIILEDVKVESCTDIVANNTSKIKLKANRIGWIYYSPDAKGNIKISSKSGWDTIQGTAWTNF</sequence>
<evidence type="ECO:0000313" key="3">
    <source>
        <dbReference type="Proteomes" id="UP000000852"/>
    </source>
</evidence>
<dbReference type="EMBL" id="CP001681">
    <property type="protein sequence ID" value="ACU05164.1"/>
    <property type="molecule type" value="Genomic_DNA"/>
</dbReference>
<evidence type="ECO:0008006" key="4">
    <source>
        <dbReference type="Google" id="ProtNLM"/>
    </source>
</evidence>
<feature type="chain" id="PRO_5002974690" description="Auto-transporter adhesin head GIN domain-containing protein" evidence="1">
    <location>
        <begin position="23"/>
        <end position="208"/>
    </location>
</feature>
<gene>
    <name evidence="2" type="ordered locus">Phep_2966</name>
</gene>
<keyword evidence="3" id="KW-1185">Reference proteome</keyword>
<protein>
    <recommendedName>
        <fullName evidence="4">Auto-transporter adhesin head GIN domain-containing protein</fullName>
    </recommendedName>
</protein>
<feature type="signal peptide" evidence="1">
    <location>
        <begin position="1"/>
        <end position="22"/>
    </location>
</feature>
<dbReference type="InterPro" id="IPR036624">
    <property type="entry name" value="Hcp1-lik_sf"/>
</dbReference>
<dbReference type="KEGG" id="phe:Phep_2966"/>
<keyword evidence="1" id="KW-0732">Signal</keyword>
<dbReference type="HOGENOM" id="CLU_1233958_0_0_10"/>
<dbReference type="RefSeq" id="WP_015808774.1">
    <property type="nucleotide sequence ID" value="NC_013061.1"/>
</dbReference>
<evidence type="ECO:0000256" key="1">
    <source>
        <dbReference type="SAM" id="SignalP"/>
    </source>
</evidence>
<name>C6Y2F4_PEDHD</name>
<evidence type="ECO:0000313" key="2">
    <source>
        <dbReference type="EMBL" id="ACU05164.1"/>
    </source>
</evidence>